<reference evidence="2" key="1">
    <citation type="journal article" date="2022" name="Mol. Ecol. Resour.">
        <title>The genomes of chicory, endive, great burdock and yacon provide insights into Asteraceae palaeo-polyploidization history and plant inulin production.</title>
        <authorList>
            <person name="Fan W."/>
            <person name="Wang S."/>
            <person name="Wang H."/>
            <person name="Wang A."/>
            <person name="Jiang F."/>
            <person name="Liu H."/>
            <person name="Zhao H."/>
            <person name="Xu D."/>
            <person name="Zhang Y."/>
        </authorList>
    </citation>
    <scope>NUCLEOTIDE SEQUENCE [LARGE SCALE GENOMIC DNA]</scope>
    <source>
        <strain evidence="2">cv. Yunnan</strain>
    </source>
</reference>
<evidence type="ECO:0000313" key="1">
    <source>
        <dbReference type="EMBL" id="KAI3784190.1"/>
    </source>
</evidence>
<keyword evidence="2" id="KW-1185">Reference proteome</keyword>
<evidence type="ECO:0000313" key="2">
    <source>
        <dbReference type="Proteomes" id="UP001056120"/>
    </source>
</evidence>
<reference evidence="1 2" key="2">
    <citation type="journal article" date="2022" name="Mol. Ecol. Resour.">
        <title>The genomes of chicory, endive, great burdock and yacon provide insights into Asteraceae paleo-polyploidization history and plant inulin production.</title>
        <authorList>
            <person name="Fan W."/>
            <person name="Wang S."/>
            <person name="Wang H."/>
            <person name="Wang A."/>
            <person name="Jiang F."/>
            <person name="Liu H."/>
            <person name="Zhao H."/>
            <person name="Xu D."/>
            <person name="Zhang Y."/>
        </authorList>
    </citation>
    <scope>NUCLEOTIDE SEQUENCE [LARGE SCALE GENOMIC DNA]</scope>
    <source>
        <strain evidence="2">cv. Yunnan</strain>
        <tissue evidence="1">Leaves</tissue>
    </source>
</reference>
<organism evidence="1 2">
    <name type="scientific">Smallanthus sonchifolius</name>
    <dbReference type="NCBI Taxonomy" id="185202"/>
    <lineage>
        <taxon>Eukaryota</taxon>
        <taxon>Viridiplantae</taxon>
        <taxon>Streptophyta</taxon>
        <taxon>Embryophyta</taxon>
        <taxon>Tracheophyta</taxon>
        <taxon>Spermatophyta</taxon>
        <taxon>Magnoliopsida</taxon>
        <taxon>eudicotyledons</taxon>
        <taxon>Gunneridae</taxon>
        <taxon>Pentapetalae</taxon>
        <taxon>asterids</taxon>
        <taxon>campanulids</taxon>
        <taxon>Asterales</taxon>
        <taxon>Asteraceae</taxon>
        <taxon>Asteroideae</taxon>
        <taxon>Heliantheae alliance</taxon>
        <taxon>Millerieae</taxon>
        <taxon>Smallanthus</taxon>
    </lineage>
</organism>
<proteinExistence type="predicted"/>
<gene>
    <name evidence="1" type="ORF">L1987_43284</name>
</gene>
<sequence>MISAEDDENEHESVEDSSMTLLAYDILALISSISYLSAYLDDERHFIGLIRYCLFNELNPYEELVLLATYLLLSELKGGLAMTATINTVCKDILDSSPCSNISWIVIQV</sequence>
<dbReference type="Proteomes" id="UP001056120">
    <property type="component" value="Linkage Group LG14"/>
</dbReference>
<protein>
    <submittedName>
        <fullName evidence="1">Uncharacterized protein</fullName>
    </submittedName>
</protein>
<comment type="caution">
    <text evidence="1">The sequence shown here is derived from an EMBL/GenBank/DDBJ whole genome shotgun (WGS) entry which is preliminary data.</text>
</comment>
<dbReference type="EMBL" id="CM042031">
    <property type="protein sequence ID" value="KAI3784190.1"/>
    <property type="molecule type" value="Genomic_DNA"/>
</dbReference>
<name>A0ACB9GMD9_9ASTR</name>
<accession>A0ACB9GMD9</accession>